<name>A0A485KW12_9STRA</name>
<evidence type="ECO:0000313" key="4">
    <source>
        <dbReference type="Proteomes" id="UP000332933"/>
    </source>
</evidence>
<protein>
    <submittedName>
        <fullName evidence="3">Aste57867_12441 protein</fullName>
    </submittedName>
</protein>
<feature type="compositionally biased region" description="Basic and acidic residues" evidence="1">
    <location>
        <begin position="11"/>
        <end position="21"/>
    </location>
</feature>
<reference evidence="3 4" key="1">
    <citation type="submission" date="2019-03" db="EMBL/GenBank/DDBJ databases">
        <authorList>
            <person name="Gaulin E."/>
            <person name="Dumas B."/>
        </authorList>
    </citation>
    <scope>NUCLEOTIDE SEQUENCE [LARGE SCALE GENOMIC DNA]</scope>
    <source>
        <strain evidence="3">CBS 568.67</strain>
    </source>
</reference>
<dbReference type="OrthoDB" id="67322at2759"/>
<dbReference type="Proteomes" id="UP000332933">
    <property type="component" value="Unassembled WGS sequence"/>
</dbReference>
<evidence type="ECO:0000313" key="3">
    <source>
        <dbReference type="EMBL" id="VFT89292.1"/>
    </source>
</evidence>
<evidence type="ECO:0000313" key="2">
    <source>
        <dbReference type="EMBL" id="KAF0696840.1"/>
    </source>
</evidence>
<proteinExistence type="predicted"/>
<organism evidence="3 4">
    <name type="scientific">Aphanomyces stellatus</name>
    <dbReference type="NCBI Taxonomy" id="120398"/>
    <lineage>
        <taxon>Eukaryota</taxon>
        <taxon>Sar</taxon>
        <taxon>Stramenopiles</taxon>
        <taxon>Oomycota</taxon>
        <taxon>Saprolegniomycetes</taxon>
        <taxon>Saprolegniales</taxon>
        <taxon>Verrucalvaceae</taxon>
        <taxon>Aphanomyces</taxon>
    </lineage>
</organism>
<evidence type="ECO:0000256" key="1">
    <source>
        <dbReference type="SAM" id="MobiDB-lite"/>
    </source>
</evidence>
<dbReference type="EMBL" id="CAADRA010005390">
    <property type="protein sequence ID" value="VFT89292.1"/>
    <property type="molecule type" value="Genomic_DNA"/>
</dbReference>
<gene>
    <name evidence="3" type="primary">Aste57867_12441</name>
    <name evidence="2" type="ORF">As57867_012395</name>
    <name evidence="3" type="ORF">ASTE57867_12441</name>
</gene>
<sequence length="170" mass="19174">MPMRVVAGNAKENDPRPQRDEFSEDEDGPSMENSPAALRREKSRIGARCHTANGGSRVSVRDQIAELSTKVSKHHDLLRELEDRQKVDKASVVRMVEELEKKFSHELYTLQTDNDKKLKAANDEIDRLSKCLNVQRGTVSTLQEQCLSLHKHLGQVEDDVQTLATEVLGD</sequence>
<keyword evidence="4" id="KW-1185">Reference proteome</keyword>
<dbReference type="EMBL" id="VJMH01005369">
    <property type="protein sequence ID" value="KAF0696840.1"/>
    <property type="molecule type" value="Genomic_DNA"/>
</dbReference>
<feature type="region of interest" description="Disordered" evidence="1">
    <location>
        <begin position="1"/>
        <end position="44"/>
    </location>
</feature>
<reference evidence="2" key="2">
    <citation type="submission" date="2019-06" db="EMBL/GenBank/DDBJ databases">
        <title>Genomics analysis of Aphanomyces spp. identifies a new class of oomycete effector associated with host adaptation.</title>
        <authorList>
            <person name="Gaulin E."/>
        </authorList>
    </citation>
    <scope>NUCLEOTIDE SEQUENCE</scope>
    <source>
        <strain evidence="2">CBS 578.67</strain>
    </source>
</reference>
<dbReference type="AlphaFoldDB" id="A0A485KW12"/>
<accession>A0A485KW12</accession>